<accession>A0A6J5KTW5</accession>
<organism evidence="1">
    <name type="scientific">uncultured Caudovirales phage</name>
    <dbReference type="NCBI Taxonomy" id="2100421"/>
    <lineage>
        <taxon>Viruses</taxon>
        <taxon>Duplodnaviria</taxon>
        <taxon>Heunggongvirae</taxon>
        <taxon>Uroviricota</taxon>
        <taxon>Caudoviricetes</taxon>
        <taxon>Peduoviridae</taxon>
        <taxon>Maltschvirus</taxon>
        <taxon>Maltschvirus maltsch</taxon>
    </lineage>
</organism>
<proteinExistence type="predicted"/>
<dbReference type="EMBL" id="LR796188">
    <property type="protein sequence ID" value="CAB4125351.1"/>
    <property type="molecule type" value="Genomic_DNA"/>
</dbReference>
<reference evidence="1" key="1">
    <citation type="submission" date="2020-04" db="EMBL/GenBank/DDBJ databases">
        <authorList>
            <person name="Chiriac C."/>
            <person name="Salcher M."/>
            <person name="Ghai R."/>
            <person name="Kavagutti S V."/>
        </authorList>
    </citation>
    <scope>NUCLEOTIDE SEQUENCE</scope>
</reference>
<protein>
    <submittedName>
        <fullName evidence="1">Uncharacterized protein</fullName>
    </submittedName>
</protein>
<gene>
    <name evidence="1" type="ORF">UFOVP54_117</name>
</gene>
<name>A0A6J5KTW5_9CAUD</name>
<sequence length="44" mass="5083">MKLTQKAKHILEMLSNRKGFGDVIDNLDEDILDEIVEEIVDIIK</sequence>
<evidence type="ECO:0000313" key="1">
    <source>
        <dbReference type="EMBL" id="CAB4125351.1"/>
    </source>
</evidence>